<evidence type="ECO:0000259" key="10">
    <source>
        <dbReference type="Pfam" id="PF20511"/>
    </source>
</evidence>
<evidence type="ECO:0000256" key="4">
    <source>
        <dbReference type="ARBA" id="ARBA00010772"/>
    </source>
</evidence>
<protein>
    <recommendedName>
        <fullName evidence="5">mannose-6-phosphate isomerase</fullName>
        <ecNumber evidence="5">5.3.1.8</ecNumber>
    </recommendedName>
</protein>
<dbReference type="NCBIfam" id="TIGR00218">
    <property type="entry name" value="manA"/>
    <property type="match status" value="1"/>
</dbReference>
<dbReference type="GO" id="GO:0005829">
    <property type="term" value="C:cytosol"/>
    <property type="evidence" value="ECO:0007669"/>
    <property type="project" value="TreeGrafter"/>
</dbReference>
<dbReference type="PROSITE" id="PS00965">
    <property type="entry name" value="PMI_I_1"/>
    <property type="match status" value="1"/>
</dbReference>
<accession>A0A8J5H2X7</accession>
<dbReference type="Gene3D" id="2.60.120.10">
    <property type="entry name" value="Jelly Rolls"/>
    <property type="match status" value="1"/>
</dbReference>
<keyword evidence="7" id="KW-0862">Zinc</keyword>
<dbReference type="UniPathway" id="UPA00126">
    <property type="reaction ID" value="UER00423"/>
</dbReference>
<comment type="cofactor">
    <cofactor evidence="2">
        <name>Zn(2+)</name>
        <dbReference type="ChEBI" id="CHEBI:29105"/>
    </cofactor>
</comment>
<evidence type="ECO:0000256" key="7">
    <source>
        <dbReference type="ARBA" id="ARBA00022833"/>
    </source>
</evidence>
<keyword evidence="9" id="KW-0732">Signal</keyword>
<name>A0A8J5H2X7_ZINOF</name>
<dbReference type="AlphaFoldDB" id="A0A8J5H2X7"/>
<keyword evidence="12" id="KW-1185">Reference proteome</keyword>
<evidence type="ECO:0000313" key="12">
    <source>
        <dbReference type="Proteomes" id="UP000734854"/>
    </source>
</evidence>
<evidence type="ECO:0000256" key="3">
    <source>
        <dbReference type="ARBA" id="ARBA00004666"/>
    </source>
</evidence>
<dbReference type="PANTHER" id="PTHR10309">
    <property type="entry name" value="MANNOSE-6-PHOSPHATE ISOMERASE"/>
    <property type="match status" value="1"/>
</dbReference>
<keyword evidence="6" id="KW-0479">Metal-binding</keyword>
<evidence type="ECO:0000256" key="2">
    <source>
        <dbReference type="ARBA" id="ARBA00001947"/>
    </source>
</evidence>
<dbReference type="GO" id="GO:0005975">
    <property type="term" value="P:carbohydrate metabolic process"/>
    <property type="evidence" value="ECO:0007669"/>
    <property type="project" value="InterPro"/>
</dbReference>
<dbReference type="InterPro" id="IPR016305">
    <property type="entry name" value="Mannose-6-P_Isomerase"/>
</dbReference>
<dbReference type="InterPro" id="IPR046457">
    <property type="entry name" value="PMI_typeI_cat"/>
</dbReference>
<dbReference type="InterPro" id="IPR018050">
    <property type="entry name" value="Pmannose_isomerase-type1_CS"/>
</dbReference>
<feature type="signal peptide" evidence="9">
    <location>
        <begin position="1"/>
        <end position="20"/>
    </location>
</feature>
<evidence type="ECO:0000256" key="8">
    <source>
        <dbReference type="ARBA" id="ARBA00023235"/>
    </source>
</evidence>
<comment type="similarity">
    <text evidence="4">Belongs to the mannose-6-phosphate isomerase type 1 family.</text>
</comment>
<evidence type="ECO:0000256" key="6">
    <source>
        <dbReference type="ARBA" id="ARBA00022723"/>
    </source>
</evidence>
<dbReference type="PRINTS" id="PR00714">
    <property type="entry name" value="MAN6PISMRASE"/>
</dbReference>
<gene>
    <name evidence="11" type="ORF">ZIOFF_024844</name>
</gene>
<evidence type="ECO:0000256" key="1">
    <source>
        <dbReference type="ARBA" id="ARBA00000757"/>
    </source>
</evidence>
<proteinExistence type="inferred from homology"/>
<evidence type="ECO:0000256" key="9">
    <source>
        <dbReference type="SAM" id="SignalP"/>
    </source>
</evidence>
<dbReference type="Pfam" id="PF20511">
    <property type="entry name" value="PMI_typeI_cat"/>
    <property type="match status" value="1"/>
</dbReference>
<evidence type="ECO:0000313" key="11">
    <source>
        <dbReference type="EMBL" id="KAG6514484.1"/>
    </source>
</evidence>
<dbReference type="CDD" id="cd07011">
    <property type="entry name" value="cupin_PMI_type_I_N"/>
    <property type="match status" value="1"/>
</dbReference>
<dbReference type="EMBL" id="JACMSC010000007">
    <property type="protein sequence ID" value="KAG6514484.1"/>
    <property type="molecule type" value="Genomic_DNA"/>
</dbReference>
<keyword evidence="8" id="KW-0413">Isomerase</keyword>
<dbReference type="GO" id="GO:0009298">
    <property type="term" value="P:GDP-mannose biosynthetic process"/>
    <property type="evidence" value="ECO:0007669"/>
    <property type="project" value="UniProtKB-UniPathway"/>
</dbReference>
<organism evidence="11 12">
    <name type="scientific">Zingiber officinale</name>
    <name type="common">Ginger</name>
    <name type="synonym">Amomum zingiber</name>
    <dbReference type="NCBI Taxonomy" id="94328"/>
    <lineage>
        <taxon>Eukaryota</taxon>
        <taxon>Viridiplantae</taxon>
        <taxon>Streptophyta</taxon>
        <taxon>Embryophyta</taxon>
        <taxon>Tracheophyta</taxon>
        <taxon>Spermatophyta</taxon>
        <taxon>Magnoliopsida</taxon>
        <taxon>Liliopsida</taxon>
        <taxon>Zingiberales</taxon>
        <taxon>Zingiberaceae</taxon>
        <taxon>Zingiber</taxon>
    </lineage>
</organism>
<reference evidence="11 12" key="1">
    <citation type="submission" date="2020-08" db="EMBL/GenBank/DDBJ databases">
        <title>Plant Genome Project.</title>
        <authorList>
            <person name="Zhang R.-G."/>
        </authorList>
    </citation>
    <scope>NUCLEOTIDE SEQUENCE [LARGE SCALE GENOMIC DNA]</scope>
    <source>
        <tissue evidence="11">Rhizome</tissue>
    </source>
</reference>
<comment type="catalytic activity">
    <reaction evidence="1">
        <text>D-mannose 6-phosphate = D-fructose 6-phosphate</text>
        <dbReference type="Rhea" id="RHEA:12356"/>
        <dbReference type="ChEBI" id="CHEBI:58735"/>
        <dbReference type="ChEBI" id="CHEBI:61527"/>
        <dbReference type="EC" id="5.3.1.8"/>
    </reaction>
</comment>
<dbReference type="PANTHER" id="PTHR10309:SF0">
    <property type="entry name" value="MANNOSE-6-PHOSPHATE ISOMERASE"/>
    <property type="match status" value="1"/>
</dbReference>
<dbReference type="InterPro" id="IPR011051">
    <property type="entry name" value="RmlC_Cupin_sf"/>
</dbReference>
<sequence length="172" mass="19322">MAKWGTDLPFLLKILSVAATLSIQVHPNKELARMLHMMQPNVYKDPNHKPEMAIALTEFKALCGFVIMEEFKDILIGVPEIAELVNGILALISKQKNHLEAENKITRLSEREQLALLMEKQYHPDVGVLAAFFLNYVKLSPGEALYIGPNEHHAYISGECIECMSASDMLCE</sequence>
<dbReference type="InterPro" id="IPR001250">
    <property type="entry name" value="Man6P_Isoase-1"/>
</dbReference>
<dbReference type="InterPro" id="IPR014710">
    <property type="entry name" value="RmlC-like_jellyroll"/>
</dbReference>
<dbReference type="GO" id="GO:0008270">
    <property type="term" value="F:zinc ion binding"/>
    <property type="evidence" value="ECO:0007669"/>
    <property type="project" value="InterPro"/>
</dbReference>
<dbReference type="Gene3D" id="1.10.441.10">
    <property type="entry name" value="Phosphomannose Isomerase, domain 2"/>
    <property type="match status" value="1"/>
</dbReference>
<dbReference type="GO" id="GO:0004476">
    <property type="term" value="F:mannose-6-phosphate isomerase activity"/>
    <property type="evidence" value="ECO:0007669"/>
    <property type="project" value="UniProtKB-EC"/>
</dbReference>
<dbReference type="EC" id="5.3.1.8" evidence="5"/>
<dbReference type="Proteomes" id="UP000734854">
    <property type="component" value="Unassembled WGS sequence"/>
</dbReference>
<comment type="caution">
    <text evidence="11">The sequence shown here is derived from an EMBL/GenBank/DDBJ whole genome shotgun (WGS) entry which is preliminary data.</text>
</comment>
<dbReference type="SUPFAM" id="SSF51182">
    <property type="entry name" value="RmlC-like cupins"/>
    <property type="match status" value="1"/>
</dbReference>
<evidence type="ECO:0000256" key="5">
    <source>
        <dbReference type="ARBA" id="ARBA00011956"/>
    </source>
</evidence>
<feature type="domain" description="Phosphomannose isomerase type I catalytic" evidence="10">
    <location>
        <begin position="4"/>
        <end position="65"/>
    </location>
</feature>
<feature type="chain" id="PRO_5035285959" description="mannose-6-phosphate isomerase" evidence="9">
    <location>
        <begin position="21"/>
        <end position="172"/>
    </location>
</feature>
<comment type="pathway">
    <text evidence="3">Nucleotide-sugar biosynthesis; GDP-alpha-D-mannose biosynthesis; alpha-D-mannose 1-phosphate from D-fructose 6-phosphate: step 1/2.</text>
</comment>